<evidence type="ECO:0000313" key="2">
    <source>
        <dbReference type="EMBL" id="OSX68858.1"/>
    </source>
</evidence>
<feature type="compositionally biased region" description="Gly residues" evidence="1">
    <location>
        <begin position="173"/>
        <end position="187"/>
    </location>
</feature>
<keyword evidence="3" id="KW-1185">Reference proteome</keyword>
<organism evidence="2 3">
    <name type="scientific">Porphyra umbilicalis</name>
    <name type="common">Purple laver</name>
    <name type="synonym">Red alga</name>
    <dbReference type="NCBI Taxonomy" id="2786"/>
    <lineage>
        <taxon>Eukaryota</taxon>
        <taxon>Rhodophyta</taxon>
        <taxon>Bangiophyceae</taxon>
        <taxon>Bangiales</taxon>
        <taxon>Bangiaceae</taxon>
        <taxon>Porphyra</taxon>
    </lineage>
</organism>
<protein>
    <recommendedName>
        <fullName evidence="4">F-box domain-containing protein</fullName>
    </recommendedName>
</protein>
<dbReference type="EMBL" id="KV920015">
    <property type="protein sequence ID" value="OSX68858.1"/>
    <property type="molecule type" value="Genomic_DNA"/>
</dbReference>
<feature type="region of interest" description="Disordered" evidence="1">
    <location>
        <begin position="128"/>
        <end position="191"/>
    </location>
</feature>
<dbReference type="SUPFAM" id="SSF81383">
    <property type="entry name" value="F-box domain"/>
    <property type="match status" value="1"/>
</dbReference>
<dbReference type="Proteomes" id="UP000218209">
    <property type="component" value="Unassembled WGS sequence"/>
</dbReference>
<name>A0A1X6NJT1_PORUM</name>
<dbReference type="AlphaFoldDB" id="A0A1X6NJT1"/>
<evidence type="ECO:0000256" key="1">
    <source>
        <dbReference type="SAM" id="MobiDB-lite"/>
    </source>
</evidence>
<accession>A0A1X6NJT1</accession>
<dbReference type="InterPro" id="IPR036047">
    <property type="entry name" value="F-box-like_dom_sf"/>
</dbReference>
<gene>
    <name evidence="2" type="ORF">BU14_2163s0001</name>
</gene>
<evidence type="ECO:0008006" key="4">
    <source>
        <dbReference type="Google" id="ProtNLM"/>
    </source>
</evidence>
<reference evidence="2 3" key="1">
    <citation type="submission" date="2017-03" db="EMBL/GenBank/DDBJ databases">
        <title>WGS assembly of Porphyra umbilicalis.</title>
        <authorList>
            <person name="Brawley S.H."/>
            <person name="Blouin N.A."/>
            <person name="Ficko-Blean E."/>
            <person name="Wheeler G.L."/>
            <person name="Lohr M."/>
            <person name="Goodson H.V."/>
            <person name="Jenkins J.W."/>
            <person name="Blaby-Haas C.E."/>
            <person name="Helliwell K.E."/>
            <person name="Chan C."/>
            <person name="Marriage T."/>
            <person name="Bhattacharya D."/>
            <person name="Klein A.S."/>
            <person name="Badis Y."/>
            <person name="Brodie J."/>
            <person name="Cao Y."/>
            <person name="Collen J."/>
            <person name="Dittami S.M."/>
            <person name="Gachon C.M."/>
            <person name="Green B.R."/>
            <person name="Karpowicz S."/>
            <person name="Kim J.W."/>
            <person name="Kudahl U."/>
            <person name="Lin S."/>
            <person name="Michel G."/>
            <person name="Mittag M."/>
            <person name="Olson B.J."/>
            <person name="Pangilinan J."/>
            <person name="Peng Y."/>
            <person name="Qiu H."/>
            <person name="Shu S."/>
            <person name="Singer J.T."/>
            <person name="Smith A.G."/>
            <person name="Sprecher B.N."/>
            <person name="Wagner V."/>
            <person name="Wang W."/>
            <person name="Wang Z.-Y."/>
            <person name="Yan J."/>
            <person name="Yarish C."/>
            <person name="Zoeuner-Riek S."/>
            <person name="Zhuang Y."/>
            <person name="Zou Y."/>
            <person name="Lindquist E.A."/>
            <person name="Grimwood J."/>
            <person name="Barry K."/>
            <person name="Rokhsar D.S."/>
            <person name="Schmutz J."/>
            <person name="Stiller J.W."/>
            <person name="Grossman A.R."/>
            <person name="Prochnik S.E."/>
        </authorList>
    </citation>
    <scope>NUCLEOTIDE SEQUENCE [LARGE SCALE GENOMIC DNA]</scope>
    <source>
        <strain evidence="2">4086291</strain>
    </source>
</reference>
<feature type="compositionally biased region" description="Low complexity" evidence="1">
    <location>
        <begin position="245"/>
        <end position="259"/>
    </location>
</feature>
<proteinExistence type="predicted"/>
<evidence type="ECO:0000313" key="3">
    <source>
        <dbReference type="Proteomes" id="UP000218209"/>
    </source>
</evidence>
<feature type="region of interest" description="Disordered" evidence="1">
    <location>
        <begin position="232"/>
        <end position="259"/>
    </location>
</feature>
<sequence>MAFAAPPPPALGLLDLPPELIERILIAVGDLRSLRAAALTCTRLAAATAPASPLWRSLLATSVDLCPLPDAATGWETAFFLRGWTGVAAAGWGGALAADGGLDSSGASGRDAAAAEVGRYVGGEWEDGALSAFPDPPTAQDIAKGGYDPQQGRVAPYPQHPDEEWDAPSGGAPALGGTAGRGEGGGQLTAAADAPFPVGSFLYVDNRPGRGGAALTGAGGGGAASVGGAATAGTAAADPHPSLRAPAAAASTTSPADEGDPRLLYAAAVALSRAAAVLADDTLMIHSDWGWGSEATTGTYHALAVRLPDGGVPWPSAGASSADDAVTAAAQAVLAAAGATYDAQDQIEPRHHWRGHGDDPKVRPSWSGHPGGPLFHARITRRALRNGPYWWTARHGTPCASRRRLRAAYGVLGDLLGDRPLLAFSFGRYAMNPVGGALLVRWAPSLAVGYLFELTCS</sequence>